<dbReference type="AlphaFoldDB" id="A0A380BW94"/>
<evidence type="ECO:0000313" key="2">
    <source>
        <dbReference type="Proteomes" id="UP000255061"/>
    </source>
</evidence>
<accession>A0A380BW94</accession>
<reference evidence="1 2" key="1">
    <citation type="submission" date="2018-06" db="EMBL/GenBank/DDBJ databases">
        <authorList>
            <consortium name="Pathogen Informatics"/>
            <person name="Doyle S."/>
        </authorList>
    </citation>
    <scope>NUCLEOTIDE SEQUENCE [LARGE SCALE GENOMIC DNA]</scope>
    <source>
        <strain evidence="1 2">NCTC10736</strain>
    </source>
</reference>
<sequence length="61" mass="6674">MFNMTKIFMIALIASLSCELTLWIAAGMTLGMWYLPPAIFLIGAVISDRLGFGSLTDFLDA</sequence>
<proteinExistence type="predicted"/>
<name>A0A380BW94_9GAMM</name>
<dbReference type="EMBL" id="UGYV01000004">
    <property type="protein sequence ID" value="SUJ08207.1"/>
    <property type="molecule type" value="Genomic_DNA"/>
</dbReference>
<dbReference type="RefSeq" id="WP_115407247.1">
    <property type="nucleotide sequence ID" value="NZ_UGYV01000004.1"/>
</dbReference>
<organism evidence="1 2">
    <name type="scientific">Shewanella morhuae</name>
    <dbReference type="NCBI Taxonomy" id="365591"/>
    <lineage>
        <taxon>Bacteria</taxon>
        <taxon>Pseudomonadati</taxon>
        <taxon>Pseudomonadota</taxon>
        <taxon>Gammaproteobacteria</taxon>
        <taxon>Alteromonadales</taxon>
        <taxon>Shewanellaceae</taxon>
        <taxon>Shewanella</taxon>
    </lineage>
</organism>
<protein>
    <submittedName>
        <fullName evidence="1">Uncharacterized protein</fullName>
    </submittedName>
</protein>
<dbReference type="Proteomes" id="UP000255061">
    <property type="component" value="Unassembled WGS sequence"/>
</dbReference>
<gene>
    <name evidence="1" type="ORF">NCTC10736_03920</name>
</gene>
<dbReference type="PROSITE" id="PS51257">
    <property type="entry name" value="PROKAR_LIPOPROTEIN"/>
    <property type="match status" value="1"/>
</dbReference>
<evidence type="ECO:0000313" key="1">
    <source>
        <dbReference type="EMBL" id="SUJ08207.1"/>
    </source>
</evidence>